<evidence type="ECO:0000313" key="4">
    <source>
        <dbReference type="Proteomes" id="UP000008841"/>
    </source>
</evidence>
<dbReference type="OrthoDB" id="253409at2"/>
<dbReference type="RefSeq" id="WP_012466792.1">
    <property type="nucleotide sequence ID" value="NC_010803.1"/>
</dbReference>
<dbReference type="HOGENOM" id="CLU_642053_0_0_10"/>
<dbReference type="SUPFAM" id="SSF51126">
    <property type="entry name" value="Pectin lyase-like"/>
    <property type="match status" value="1"/>
</dbReference>
<dbReference type="KEGG" id="cli:Clim_1884"/>
<evidence type="ECO:0000313" key="3">
    <source>
        <dbReference type="EMBL" id="ACD90919.1"/>
    </source>
</evidence>
<accession>B3EF57</accession>
<sequence length="427" mass="47395" precursor="true">MKSGLRSIFLILWCGLLPAKNGSAYAAFNTFSRVSDLNSLRQLSEQMVFVLGYSEPGDGGGGWFRWEPNIMEEPDGSMRIRPHSFKQGCFARVTDGAGLNVKWFGAKGDGKHNDTEAIQSAIEWASARQSFFQQSIAVRDLVLIPSGQFLVDSLELKSGVILQGAGQFSSVILHTGNSSRCIYNEKGHHNRWVGIRELTVIGSDNKGTYTEGIHLFEANYSSYINRITIRGFTQNIVLEDCWTFQLTRSHLFKAHRNNLTILNGTAMEISGNRIDGAGKSNIQISRSKRYRNTGILIRNNAIQQAQEYGLYCRDTNSLLLEGNFFEANNRNGGFAFVYIEGPQTSKHCLIHSTSNYFSGANKSAPNSVGIFLKGNVKSFSSNQDYFSGSMGYGIYSVDLQSKEFVISGTTFHSKSDLKLPSDIKIIN</sequence>
<keyword evidence="1" id="KW-0732">Signal</keyword>
<dbReference type="AlphaFoldDB" id="B3EF57"/>
<gene>
    <name evidence="3" type="ordered locus">Clim_1884</name>
</gene>
<dbReference type="Pfam" id="PF12708">
    <property type="entry name" value="Pect-lyase_RHGA_epim"/>
    <property type="match status" value="1"/>
</dbReference>
<proteinExistence type="predicted"/>
<feature type="signal peptide" evidence="1">
    <location>
        <begin position="1"/>
        <end position="26"/>
    </location>
</feature>
<dbReference type="eggNOG" id="ENOG5033DX6">
    <property type="taxonomic scope" value="Bacteria"/>
</dbReference>
<dbReference type="Gene3D" id="2.160.20.10">
    <property type="entry name" value="Single-stranded right-handed beta-helix, Pectin lyase-like"/>
    <property type="match status" value="1"/>
</dbReference>
<protein>
    <recommendedName>
        <fullName evidence="2">Rhamnogalacturonase A/B/Epimerase-like pectate lyase domain-containing protein</fullName>
    </recommendedName>
</protein>
<feature type="chain" id="PRO_5002787787" description="Rhamnogalacturonase A/B/Epimerase-like pectate lyase domain-containing protein" evidence="1">
    <location>
        <begin position="27"/>
        <end position="427"/>
    </location>
</feature>
<dbReference type="Proteomes" id="UP000008841">
    <property type="component" value="Chromosome"/>
</dbReference>
<feature type="domain" description="Rhamnogalacturonase A/B/Epimerase-like pectate lyase" evidence="2">
    <location>
        <begin position="100"/>
        <end position="323"/>
    </location>
</feature>
<dbReference type="EMBL" id="CP001097">
    <property type="protein sequence ID" value="ACD90919.1"/>
    <property type="molecule type" value="Genomic_DNA"/>
</dbReference>
<name>B3EF57_CHLL2</name>
<dbReference type="STRING" id="290315.Clim_1884"/>
<dbReference type="InterPro" id="IPR024535">
    <property type="entry name" value="RHGA/B-epi-like_pectate_lyase"/>
</dbReference>
<evidence type="ECO:0000259" key="2">
    <source>
        <dbReference type="Pfam" id="PF12708"/>
    </source>
</evidence>
<dbReference type="InterPro" id="IPR012334">
    <property type="entry name" value="Pectin_lyas_fold"/>
</dbReference>
<evidence type="ECO:0000256" key="1">
    <source>
        <dbReference type="SAM" id="SignalP"/>
    </source>
</evidence>
<organism evidence="3 4">
    <name type="scientific">Chlorobium limicola (strain DSM 245 / NBRC 103803 / 6330)</name>
    <dbReference type="NCBI Taxonomy" id="290315"/>
    <lineage>
        <taxon>Bacteria</taxon>
        <taxon>Pseudomonadati</taxon>
        <taxon>Chlorobiota</taxon>
        <taxon>Chlorobiia</taxon>
        <taxon>Chlorobiales</taxon>
        <taxon>Chlorobiaceae</taxon>
        <taxon>Chlorobium/Pelodictyon group</taxon>
        <taxon>Chlorobium</taxon>
    </lineage>
</organism>
<dbReference type="InterPro" id="IPR011050">
    <property type="entry name" value="Pectin_lyase_fold/virulence"/>
</dbReference>
<reference evidence="3 4" key="1">
    <citation type="submission" date="2008-05" db="EMBL/GenBank/DDBJ databases">
        <title>Complete sequence of Chlorobium limicola DSM 245.</title>
        <authorList>
            <consortium name="US DOE Joint Genome Institute"/>
            <person name="Lucas S."/>
            <person name="Copeland A."/>
            <person name="Lapidus A."/>
            <person name="Glavina del Rio T."/>
            <person name="Dalin E."/>
            <person name="Tice H."/>
            <person name="Bruce D."/>
            <person name="Goodwin L."/>
            <person name="Pitluck S."/>
            <person name="Schmutz J."/>
            <person name="Larimer F."/>
            <person name="Land M."/>
            <person name="Hauser L."/>
            <person name="Kyrpides N."/>
            <person name="Ovchinnikova G."/>
            <person name="Zhao F."/>
            <person name="Li T."/>
            <person name="Liu Z."/>
            <person name="Overmann J."/>
            <person name="Bryant D.A."/>
            <person name="Richardson P."/>
        </authorList>
    </citation>
    <scope>NUCLEOTIDE SEQUENCE [LARGE SCALE GENOMIC DNA]</scope>
    <source>
        <strain evidence="4">DSM 245 / NBRC 103803 / 6330</strain>
    </source>
</reference>